<dbReference type="InterPro" id="IPR025737">
    <property type="entry name" value="FApF"/>
</dbReference>
<sequence length="258" mass="27844">MTTKEYLAGALLCCAALLPLTATAQQKDEDIATDRPDFVESSNVVGKGRVQIETGFALERNRDAGLKERTTTTPTLLRVGVSDTVELRLETDGRERYRADSIDGHERAHGWADDALGVKWHVRDAGQGWPSLGVLLHADIDSGSAAFRGEGVRPSLRVSAEWELPHGFDLGVMPGLIRERSPDGGHAVNGIFGIVLGKALTDRVRTFVELAAPRIARGRDGGTQATFDVGGSWVIARDWQVDALLARGVNSRTPDLAL</sequence>
<feature type="chain" id="PRO_5044617941" evidence="1">
    <location>
        <begin position="25"/>
        <end position="258"/>
    </location>
</feature>
<dbReference type="OrthoDB" id="8770768at2"/>
<dbReference type="Proteomes" id="UP000437862">
    <property type="component" value="Chromosome"/>
</dbReference>
<name>A0A562PTK5_9BURK</name>
<gene>
    <name evidence="2" type="ORF">GO485_08055</name>
    <name evidence="3" type="ORF">IP92_02789</name>
</gene>
<dbReference type="EMBL" id="CP046904">
    <property type="protein sequence ID" value="QGZ39006.1"/>
    <property type="molecule type" value="Genomic_DNA"/>
</dbReference>
<reference evidence="3" key="2">
    <citation type="submission" date="2019-07" db="EMBL/GenBank/DDBJ databases">
        <authorList>
            <person name="Whitman W."/>
            <person name="Huntemann M."/>
            <person name="Clum A."/>
            <person name="Pillay M."/>
            <person name="Palaniappan K."/>
            <person name="Varghese N."/>
            <person name="Mikhailova N."/>
            <person name="Stamatis D."/>
            <person name="Reddy T."/>
            <person name="Daum C."/>
            <person name="Shapiro N."/>
            <person name="Ivanova N."/>
            <person name="Kyrpides N."/>
            <person name="Woyke T."/>
        </authorList>
    </citation>
    <scope>NUCLEOTIDE SEQUENCE</scope>
    <source>
        <strain evidence="3">CGMCC 1.10685</strain>
    </source>
</reference>
<reference evidence="3 4" key="1">
    <citation type="journal article" date="2015" name="Stand. Genomic Sci.">
        <title>Genomic Encyclopedia of Bacterial and Archaeal Type Strains, Phase III: the genomes of soil and plant-associated and newly described type strains.</title>
        <authorList>
            <person name="Whitman W.B."/>
            <person name="Woyke T."/>
            <person name="Klenk H.P."/>
            <person name="Zhou Y."/>
            <person name="Lilburn T.G."/>
            <person name="Beck B.J."/>
            <person name="De Vos P."/>
            <person name="Vandamme P."/>
            <person name="Eisen J.A."/>
            <person name="Garrity G."/>
            <person name="Hugenholtz P."/>
            <person name="Kyrpides N.C."/>
        </authorList>
    </citation>
    <scope>NUCLEOTIDE SEQUENCE [LARGE SCALE GENOMIC DNA]</scope>
    <source>
        <strain evidence="3 4">CGMCC 1.10685</strain>
    </source>
</reference>
<keyword evidence="1" id="KW-0732">Signal</keyword>
<reference evidence="2 5" key="3">
    <citation type="submission" date="2019-12" db="EMBL/GenBank/DDBJ databases">
        <title>Draft Genome Sequences of Six Type Strains of the Genus Massilia.</title>
        <authorList>
            <person name="Miess H."/>
            <person name="Frediansyah A."/>
            <person name="Goeker M."/>
            <person name="Gross H."/>
        </authorList>
    </citation>
    <scope>NUCLEOTIDE SEQUENCE [LARGE SCALE GENOMIC DNA]</scope>
    <source>
        <strain evidence="2 5">DSM 26639</strain>
    </source>
</reference>
<protein>
    <submittedName>
        <fullName evidence="3">Outer membrane putative beta-barrel porin/alpha-amylase</fullName>
    </submittedName>
    <submittedName>
        <fullName evidence="2">Transporter</fullName>
    </submittedName>
</protein>
<accession>A0A562PTK5</accession>
<feature type="signal peptide" evidence="1">
    <location>
        <begin position="1"/>
        <end position="24"/>
    </location>
</feature>
<dbReference type="EMBL" id="VLKW01000004">
    <property type="protein sequence ID" value="TWI47728.1"/>
    <property type="molecule type" value="Genomic_DNA"/>
</dbReference>
<dbReference type="Proteomes" id="UP000315112">
    <property type="component" value="Unassembled WGS sequence"/>
</dbReference>
<dbReference type="AlphaFoldDB" id="A0A562PTK5"/>
<organism evidence="3 4">
    <name type="scientific">Pseudoduganella flava</name>
    <dbReference type="NCBI Taxonomy" id="871742"/>
    <lineage>
        <taxon>Bacteria</taxon>
        <taxon>Pseudomonadati</taxon>
        <taxon>Pseudomonadota</taxon>
        <taxon>Betaproteobacteria</taxon>
        <taxon>Burkholderiales</taxon>
        <taxon>Oxalobacteraceae</taxon>
        <taxon>Telluria group</taxon>
        <taxon>Pseudoduganella</taxon>
    </lineage>
</organism>
<evidence type="ECO:0000313" key="2">
    <source>
        <dbReference type="EMBL" id="QGZ39006.1"/>
    </source>
</evidence>
<evidence type="ECO:0000313" key="5">
    <source>
        <dbReference type="Proteomes" id="UP000437862"/>
    </source>
</evidence>
<dbReference type="RefSeq" id="WP_145875770.1">
    <property type="nucleotide sequence ID" value="NZ_CP046904.1"/>
</dbReference>
<keyword evidence="5" id="KW-1185">Reference proteome</keyword>
<evidence type="ECO:0000313" key="3">
    <source>
        <dbReference type="EMBL" id="TWI47728.1"/>
    </source>
</evidence>
<proteinExistence type="predicted"/>
<dbReference type="Pfam" id="PF13557">
    <property type="entry name" value="Phenol_MetA_deg"/>
    <property type="match status" value="1"/>
</dbReference>
<evidence type="ECO:0000256" key="1">
    <source>
        <dbReference type="SAM" id="SignalP"/>
    </source>
</evidence>
<evidence type="ECO:0000313" key="4">
    <source>
        <dbReference type="Proteomes" id="UP000315112"/>
    </source>
</evidence>